<dbReference type="InterPro" id="IPR036236">
    <property type="entry name" value="Znf_C2H2_sf"/>
</dbReference>
<dbReference type="GO" id="GO:0008270">
    <property type="term" value="F:zinc ion binding"/>
    <property type="evidence" value="ECO:0007669"/>
    <property type="project" value="UniProtKB-KW"/>
</dbReference>
<protein>
    <submittedName>
        <fullName evidence="4">C2H2 zinc finger protein</fullName>
    </submittedName>
</protein>
<dbReference type="OrthoDB" id="6061248at2759"/>
<dbReference type="Gene3D" id="1.10.150.50">
    <property type="entry name" value="Transcription Factor, Ets-1"/>
    <property type="match status" value="1"/>
</dbReference>
<evidence type="ECO:0000256" key="1">
    <source>
        <dbReference type="PROSITE-ProRule" id="PRU00042"/>
    </source>
</evidence>
<dbReference type="PROSITE" id="PS50157">
    <property type="entry name" value="ZINC_FINGER_C2H2_2"/>
    <property type="match status" value="3"/>
</dbReference>
<dbReference type="PROSITE" id="PS00028">
    <property type="entry name" value="ZINC_FINGER_C2H2_1"/>
    <property type="match status" value="3"/>
</dbReference>
<feature type="domain" description="C2H2-type" evidence="3">
    <location>
        <begin position="499"/>
        <end position="527"/>
    </location>
</feature>
<accession>X6NSB9</accession>
<evidence type="ECO:0000313" key="5">
    <source>
        <dbReference type="Proteomes" id="UP000023152"/>
    </source>
</evidence>
<dbReference type="AlphaFoldDB" id="X6NSB9"/>
<dbReference type="SUPFAM" id="SSF57667">
    <property type="entry name" value="beta-beta-alpha zinc fingers"/>
    <property type="match status" value="1"/>
</dbReference>
<dbReference type="SMART" id="SM00454">
    <property type="entry name" value="SAM"/>
    <property type="match status" value="1"/>
</dbReference>
<dbReference type="InterPro" id="IPR001660">
    <property type="entry name" value="SAM"/>
</dbReference>
<name>X6NSB9_RETFI</name>
<evidence type="ECO:0000313" key="4">
    <source>
        <dbReference type="EMBL" id="ETO28639.1"/>
    </source>
</evidence>
<dbReference type="SUPFAM" id="SSF47769">
    <property type="entry name" value="SAM/Pointed domain"/>
    <property type="match status" value="1"/>
</dbReference>
<dbReference type="Pfam" id="PF00536">
    <property type="entry name" value="SAM_1"/>
    <property type="match status" value="1"/>
</dbReference>
<proteinExistence type="predicted"/>
<feature type="domain" description="C2H2-type" evidence="3">
    <location>
        <begin position="380"/>
        <end position="408"/>
    </location>
</feature>
<dbReference type="Proteomes" id="UP000023152">
    <property type="component" value="Unassembled WGS sequence"/>
</dbReference>
<keyword evidence="5" id="KW-1185">Reference proteome</keyword>
<dbReference type="EMBL" id="ASPP01006551">
    <property type="protein sequence ID" value="ETO28639.1"/>
    <property type="molecule type" value="Genomic_DNA"/>
</dbReference>
<gene>
    <name evidence="4" type="ORF">RFI_08487</name>
</gene>
<evidence type="ECO:0000259" key="2">
    <source>
        <dbReference type="PROSITE" id="PS50105"/>
    </source>
</evidence>
<feature type="domain" description="C2H2-type" evidence="3">
    <location>
        <begin position="561"/>
        <end position="585"/>
    </location>
</feature>
<feature type="domain" description="SAM" evidence="2">
    <location>
        <begin position="138"/>
        <end position="202"/>
    </location>
</feature>
<dbReference type="PROSITE" id="PS50105">
    <property type="entry name" value="SAM_DOMAIN"/>
    <property type="match status" value="1"/>
</dbReference>
<comment type="caution">
    <text evidence="4">The sequence shown here is derived from an EMBL/GenBank/DDBJ whole genome shotgun (WGS) entry which is preliminary data.</text>
</comment>
<keyword evidence="1" id="KW-0479">Metal-binding</keyword>
<keyword evidence="1" id="KW-0863">Zinc-finger</keyword>
<dbReference type="InterPro" id="IPR013761">
    <property type="entry name" value="SAM/pointed_sf"/>
</dbReference>
<organism evidence="4 5">
    <name type="scientific">Reticulomyxa filosa</name>
    <dbReference type="NCBI Taxonomy" id="46433"/>
    <lineage>
        <taxon>Eukaryota</taxon>
        <taxon>Sar</taxon>
        <taxon>Rhizaria</taxon>
        <taxon>Retaria</taxon>
        <taxon>Foraminifera</taxon>
        <taxon>Monothalamids</taxon>
        <taxon>Reticulomyxidae</taxon>
        <taxon>Reticulomyxa</taxon>
    </lineage>
</organism>
<evidence type="ECO:0000259" key="3">
    <source>
        <dbReference type="PROSITE" id="PS50157"/>
    </source>
</evidence>
<dbReference type="Gene3D" id="3.30.160.60">
    <property type="entry name" value="Classic Zinc Finger"/>
    <property type="match status" value="1"/>
</dbReference>
<dbReference type="Pfam" id="PF00096">
    <property type="entry name" value="zf-C2H2"/>
    <property type="match status" value="2"/>
</dbReference>
<sequence length="588" mass="65838">MAINCIPLGQGNSEFSDRTININKNIGATHTSPVSQGQSSHNYDDITKSMIDNKNSDKLLKKDHERYQQALHRYKQLSNNVGSNILGTIIEYNKLPLHSLHSKILTTAKQHPLGSIVTSCGNNSSSSVNRKPASLHAWGVSDVLLWLTSFPTGKCYITEFARSGVSGRLLEQMDNKTLQSLGVSIEVHRQEILARVTFLKPLLQQDISTLNKFKGESTSSENGSIQTKAKASFTSWIPYRCLYCNFLTKCQLTCVEHMTIVHKVFLPLTLTNHSLSILQSQQNQLPSTSLKTCFISQEDIASRKTLSSFSLQKNSGTINSPIKKKDSNPNIGKSLKDTRISFLDCHTPIVMQKNSNNQTNLHIEQLRFFSNFYNSNDNTWQCITCNDRFADYQSLFSHLLQIHKVDLPGLLAQTHFFHLLPQKHSKESNLSNDSWGTHHVESNNVPSSVRNEIDENNHNCQNLQPFVSGLMIEENNSNNEQMLKDVLSVSSNSKTNKPYSCPHCNKKYTILSNLNKHITKKHLASKILKHAASESGHGDNTNAGNQHNTGVNKDYNLHCLQKCDMCGKAFKSGMDLIAHVAVEHAPTI</sequence>
<keyword evidence="1" id="KW-0862">Zinc</keyword>
<dbReference type="SMART" id="SM00355">
    <property type="entry name" value="ZnF_C2H2"/>
    <property type="match status" value="4"/>
</dbReference>
<dbReference type="InterPro" id="IPR013087">
    <property type="entry name" value="Znf_C2H2_type"/>
</dbReference>
<reference evidence="4 5" key="1">
    <citation type="journal article" date="2013" name="Curr. Biol.">
        <title>The Genome of the Foraminiferan Reticulomyxa filosa.</title>
        <authorList>
            <person name="Glockner G."/>
            <person name="Hulsmann N."/>
            <person name="Schleicher M."/>
            <person name="Noegel A.A."/>
            <person name="Eichinger L."/>
            <person name="Gallinger C."/>
            <person name="Pawlowski J."/>
            <person name="Sierra R."/>
            <person name="Euteneuer U."/>
            <person name="Pillet L."/>
            <person name="Moustafa A."/>
            <person name="Platzer M."/>
            <person name="Groth M."/>
            <person name="Szafranski K."/>
            <person name="Schliwa M."/>
        </authorList>
    </citation>
    <scope>NUCLEOTIDE SEQUENCE [LARGE SCALE GENOMIC DNA]</scope>
</reference>